<feature type="domain" description="Apple" evidence="6">
    <location>
        <begin position="242"/>
        <end position="323"/>
    </location>
</feature>
<name>A0A2T7NMC9_POMCA</name>
<dbReference type="PROSITE" id="PS50948">
    <property type="entry name" value="PAN"/>
    <property type="match status" value="3"/>
</dbReference>
<keyword evidence="2" id="KW-1015">Disulfide bond</keyword>
<dbReference type="FunFam" id="2.60.120.290:FF:000005">
    <property type="entry name" value="Procollagen C-endopeptidase enhancer 1"/>
    <property type="match status" value="1"/>
</dbReference>
<dbReference type="Pfam" id="PF00024">
    <property type="entry name" value="PAN_1"/>
    <property type="match status" value="4"/>
</dbReference>
<accession>A0A2T7NMC9</accession>
<dbReference type="PANTHER" id="PTHR24251">
    <property type="entry name" value="OVOCHYMASE-RELATED"/>
    <property type="match status" value="1"/>
</dbReference>
<dbReference type="AlphaFoldDB" id="A0A2T7NMC9"/>
<dbReference type="PANTHER" id="PTHR24251:SF30">
    <property type="entry name" value="MEMBRANE FRIZZLED-RELATED PROTEIN"/>
    <property type="match status" value="1"/>
</dbReference>
<keyword evidence="1" id="KW-0677">Repeat</keyword>
<dbReference type="CDD" id="cd00041">
    <property type="entry name" value="CUB"/>
    <property type="match status" value="2"/>
</dbReference>
<feature type="domain" description="CUB" evidence="5">
    <location>
        <begin position="327"/>
        <end position="440"/>
    </location>
</feature>
<evidence type="ECO:0000256" key="1">
    <source>
        <dbReference type="ARBA" id="ARBA00022737"/>
    </source>
</evidence>
<dbReference type="SMART" id="SM00473">
    <property type="entry name" value="PAN_AP"/>
    <property type="match status" value="4"/>
</dbReference>
<dbReference type="Pfam" id="PF00431">
    <property type="entry name" value="CUB"/>
    <property type="match status" value="2"/>
</dbReference>
<protein>
    <submittedName>
        <fullName evidence="7">Uncharacterized protein</fullName>
    </submittedName>
</protein>
<dbReference type="Proteomes" id="UP000245119">
    <property type="component" value="Linkage Group LG11"/>
</dbReference>
<sequence>MPELRLSAPPSRVVSNISTEECARTCVEEAAFECKSFDVDNLYRTCLLFNTSYEEGQAFLQESRHVDHYRSAFEKLFNRLPNHVITVAHKRKVPDVSVEQCARRCIFEMTFRCEGFDYEPQHQNCWLTDLTVETGGGVKYHVGADFYERVLDGPVSKFVNYGVGSLPVIDGYQIYGKVMFGVTLGACAQLCLTQTTFDCSSFDYSFSDRACHMSQYIAANLNGLNHDVMPTYRVVHYEKKGKYLNYFYPTPYTIVLGRNDKILTRVKPDRCARNCLEETDFVCRSFDYQIQNGTCLLSAATGSDVGRLYYQGQQQAHHFEMKPFLDCGDVLTDVAGDFASPNWPRHYEHHLNCTWHVQVPRHKVITFNFVHFDLGPQSANPCDAGVDRLVITEMTSHGLVRFCASSPMRTYVSHSNEVALQFITNDNVDAQGFRVFYTGDWPCKALLTEDNGQIASPGWPAQYPRLLDCTWTIQAPTSAKVFLQFSAIDLDGPGFGRCTEHYDYLEVYDGDSPASTKLAMLCGHDPVTSYTSRHNVLLVKLKTDKHVQRTGFHATYRFIFPTTSTVSTTATTSTSNTTANTTRISNIYFFTLNKVPGSVVMNNSLCPQHHDSRRSRGPEDDVTNRSLRGASS</sequence>
<dbReference type="PROSITE" id="PS01180">
    <property type="entry name" value="CUB"/>
    <property type="match status" value="2"/>
</dbReference>
<feature type="domain" description="Apple" evidence="6">
    <location>
        <begin position="1"/>
        <end position="73"/>
    </location>
</feature>
<dbReference type="SUPFAM" id="SSF57414">
    <property type="entry name" value="Hairpin loop containing domain-like"/>
    <property type="match status" value="4"/>
</dbReference>
<comment type="caution">
    <text evidence="7">The sequence shown here is derived from an EMBL/GenBank/DDBJ whole genome shotgun (WGS) entry which is preliminary data.</text>
</comment>
<feature type="domain" description="Apple" evidence="6">
    <location>
        <begin position="76"/>
        <end position="151"/>
    </location>
</feature>
<dbReference type="EMBL" id="PZQS01000011">
    <property type="protein sequence ID" value="PVD22330.1"/>
    <property type="molecule type" value="Genomic_DNA"/>
</dbReference>
<feature type="domain" description="CUB" evidence="5">
    <location>
        <begin position="443"/>
        <end position="559"/>
    </location>
</feature>
<organism evidence="7 8">
    <name type="scientific">Pomacea canaliculata</name>
    <name type="common">Golden apple snail</name>
    <dbReference type="NCBI Taxonomy" id="400727"/>
    <lineage>
        <taxon>Eukaryota</taxon>
        <taxon>Metazoa</taxon>
        <taxon>Spiralia</taxon>
        <taxon>Lophotrochozoa</taxon>
        <taxon>Mollusca</taxon>
        <taxon>Gastropoda</taxon>
        <taxon>Caenogastropoda</taxon>
        <taxon>Architaenioglossa</taxon>
        <taxon>Ampullarioidea</taxon>
        <taxon>Ampullariidae</taxon>
        <taxon>Pomacea</taxon>
    </lineage>
</organism>
<dbReference type="InterPro" id="IPR035914">
    <property type="entry name" value="Sperma_CUB_dom_sf"/>
</dbReference>
<evidence type="ECO:0000256" key="3">
    <source>
        <dbReference type="PROSITE-ProRule" id="PRU00059"/>
    </source>
</evidence>
<dbReference type="InterPro" id="IPR003609">
    <property type="entry name" value="Pan_app"/>
</dbReference>
<evidence type="ECO:0000313" key="8">
    <source>
        <dbReference type="Proteomes" id="UP000245119"/>
    </source>
</evidence>
<dbReference type="InterPro" id="IPR000859">
    <property type="entry name" value="CUB_dom"/>
</dbReference>
<proteinExistence type="predicted"/>
<evidence type="ECO:0000256" key="4">
    <source>
        <dbReference type="SAM" id="MobiDB-lite"/>
    </source>
</evidence>
<evidence type="ECO:0000259" key="6">
    <source>
        <dbReference type="PROSITE" id="PS50948"/>
    </source>
</evidence>
<reference evidence="7 8" key="1">
    <citation type="submission" date="2018-04" db="EMBL/GenBank/DDBJ databases">
        <title>The genome of golden apple snail Pomacea canaliculata provides insight into stress tolerance and invasive adaptation.</title>
        <authorList>
            <person name="Liu C."/>
            <person name="Liu B."/>
            <person name="Ren Y."/>
            <person name="Zhang Y."/>
            <person name="Wang H."/>
            <person name="Li S."/>
            <person name="Jiang F."/>
            <person name="Yin L."/>
            <person name="Zhang G."/>
            <person name="Qian W."/>
            <person name="Fan W."/>
        </authorList>
    </citation>
    <scope>NUCLEOTIDE SEQUENCE [LARGE SCALE GENOMIC DNA]</scope>
    <source>
        <strain evidence="7">SZHN2017</strain>
        <tissue evidence="7">Muscle</tissue>
    </source>
</reference>
<comment type="caution">
    <text evidence="3">Lacks conserved residue(s) required for the propagation of feature annotation.</text>
</comment>
<dbReference type="Gene3D" id="3.50.4.10">
    <property type="entry name" value="Hepatocyte Growth Factor"/>
    <property type="match status" value="4"/>
</dbReference>
<evidence type="ECO:0000256" key="2">
    <source>
        <dbReference type="ARBA" id="ARBA00023157"/>
    </source>
</evidence>
<dbReference type="OrthoDB" id="10009301at2759"/>
<dbReference type="SMART" id="SM00042">
    <property type="entry name" value="CUB"/>
    <property type="match status" value="2"/>
</dbReference>
<gene>
    <name evidence="7" type="ORF">C0Q70_18140</name>
</gene>
<feature type="compositionally biased region" description="Basic and acidic residues" evidence="4">
    <location>
        <begin position="608"/>
        <end position="623"/>
    </location>
</feature>
<dbReference type="SUPFAM" id="SSF49854">
    <property type="entry name" value="Spermadhesin, CUB domain"/>
    <property type="match status" value="2"/>
</dbReference>
<dbReference type="FunFam" id="2.60.120.290:FF:000013">
    <property type="entry name" value="Membrane frizzled-related protein"/>
    <property type="match status" value="1"/>
</dbReference>
<keyword evidence="8" id="KW-1185">Reference proteome</keyword>
<evidence type="ECO:0000259" key="5">
    <source>
        <dbReference type="PROSITE" id="PS01180"/>
    </source>
</evidence>
<feature type="region of interest" description="Disordered" evidence="4">
    <location>
        <begin position="603"/>
        <end position="632"/>
    </location>
</feature>
<evidence type="ECO:0000313" key="7">
    <source>
        <dbReference type="EMBL" id="PVD22330.1"/>
    </source>
</evidence>
<dbReference type="CDD" id="cd01099">
    <property type="entry name" value="PAN_AP_HGF"/>
    <property type="match status" value="3"/>
</dbReference>
<dbReference type="Gene3D" id="2.60.120.290">
    <property type="entry name" value="Spermadhesin, CUB domain"/>
    <property type="match status" value="2"/>
</dbReference>